<evidence type="ECO:0000256" key="1">
    <source>
        <dbReference type="SAM" id="MobiDB-lite"/>
    </source>
</evidence>
<dbReference type="InterPro" id="IPR010036">
    <property type="entry name" value="MDP_1_eu_arc"/>
</dbReference>
<feature type="region of interest" description="Disordered" evidence="1">
    <location>
        <begin position="95"/>
        <end position="126"/>
    </location>
</feature>
<feature type="compositionally biased region" description="Gly residues" evidence="1">
    <location>
        <begin position="166"/>
        <end position="175"/>
    </location>
</feature>
<feature type="region of interest" description="Disordered" evidence="1">
    <location>
        <begin position="162"/>
        <end position="183"/>
    </location>
</feature>
<gene>
    <name evidence="2" type="ORF">GMORB2_6622</name>
</gene>
<dbReference type="PANTHER" id="PTHR17901:SF14">
    <property type="entry name" value="MAGNESIUM-DEPENDENT PHOSPHATASE 1"/>
    <property type="match status" value="1"/>
</dbReference>
<dbReference type="InterPro" id="IPR023214">
    <property type="entry name" value="HAD_sf"/>
</dbReference>
<protein>
    <recommendedName>
        <fullName evidence="4">Magnesium-dependent phosphatase-1</fullName>
    </recommendedName>
</protein>
<dbReference type="Pfam" id="PF12689">
    <property type="entry name" value="Acid_PPase"/>
    <property type="match status" value="1"/>
</dbReference>
<reference evidence="2" key="1">
    <citation type="submission" date="2020-03" db="EMBL/GenBank/DDBJ databases">
        <title>Site-based positive gene gene selection in Geosmithia morbida across the United States reveals a broad range of putative effectors and factors for local host and environmental adapation.</title>
        <authorList>
            <person name="Onufrak A."/>
            <person name="Murdoch R.W."/>
            <person name="Gazis R."/>
            <person name="Huff M."/>
            <person name="Staton M."/>
            <person name="Klingeman W."/>
            <person name="Hadziabdic D."/>
        </authorList>
    </citation>
    <scope>NUCLEOTIDE SEQUENCE</scope>
    <source>
        <strain evidence="2">1262</strain>
    </source>
</reference>
<dbReference type="GO" id="GO:0003993">
    <property type="term" value="F:acid phosphatase activity"/>
    <property type="evidence" value="ECO:0007669"/>
    <property type="project" value="TreeGrafter"/>
</dbReference>
<organism evidence="2 3">
    <name type="scientific">Geosmithia morbida</name>
    <dbReference type="NCBI Taxonomy" id="1094350"/>
    <lineage>
        <taxon>Eukaryota</taxon>
        <taxon>Fungi</taxon>
        <taxon>Dikarya</taxon>
        <taxon>Ascomycota</taxon>
        <taxon>Pezizomycotina</taxon>
        <taxon>Sordariomycetes</taxon>
        <taxon>Hypocreomycetidae</taxon>
        <taxon>Hypocreales</taxon>
        <taxon>Bionectriaceae</taxon>
        <taxon>Geosmithia</taxon>
    </lineage>
</organism>
<sequence length="266" mass="28843">MLKKSSSSRQLSVAPSAILSHILPPSLAPSSDSLPLPRLIVFDLDYTLWPFWVDTHVTPPLKPNSTHSAAADRYGEDYTFYSDVPSILQALPQLSSSSLPSSSPSSADTTIKNSNNGSSSNDISSSPRVKLAVASRTCAPSLARELLKMLHLQPLAALAHTKTGGSATGGSGAGGSSSKDEKPRRAIDAFEGGLEIYPSSKIRHFEALHKRTGIPYEDMLFFDDEARNRDTESLGVTMWLVRDGVTWTEIEKGVAEWRKRRGYKAA</sequence>
<evidence type="ECO:0000313" key="3">
    <source>
        <dbReference type="Proteomes" id="UP000749293"/>
    </source>
</evidence>
<comment type="caution">
    <text evidence="2">The sequence shown here is derived from an EMBL/GenBank/DDBJ whole genome shotgun (WGS) entry which is preliminary data.</text>
</comment>
<keyword evidence="3" id="KW-1185">Reference proteome</keyword>
<dbReference type="PANTHER" id="PTHR17901">
    <property type="entry name" value="MAGNESIUM-DEPENDENT PHOSPHATASE 1 MDP1"/>
    <property type="match status" value="1"/>
</dbReference>
<dbReference type="AlphaFoldDB" id="A0A9P4YY09"/>
<dbReference type="GeneID" id="55972847"/>
<proteinExistence type="predicted"/>
<dbReference type="Proteomes" id="UP000749293">
    <property type="component" value="Unassembled WGS sequence"/>
</dbReference>
<dbReference type="InterPro" id="IPR036412">
    <property type="entry name" value="HAD-like_sf"/>
</dbReference>
<dbReference type="Gene3D" id="3.40.50.1000">
    <property type="entry name" value="HAD superfamily/HAD-like"/>
    <property type="match status" value="1"/>
</dbReference>
<evidence type="ECO:0008006" key="4">
    <source>
        <dbReference type="Google" id="ProtNLM"/>
    </source>
</evidence>
<accession>A0A9P4YY09</accession>
<dbReference type="SUPFAM" id="SSF56784">
    <property type="entry name" value="HAD-like"/>
    <property type="match status" value="1"/>
</dbReference>
<dbReference type="RefSeq" id="XP_035321726.1">
    <property type="nucleotide sequence ID" value="XM_035468592.1"/>
</dbReference>
<name>A0A9P4YY09_9HYPO</name>
<dbReference type="EMBL" id="JAANYQ010000007">
    <property type="protein sequence ID" value="KAF4123074.1"/>
    <property type="molecule type" value="Genomic_DNA"/>
</dbReference>
<dbReference type="OrthoDB" id="2865258at2759"/>
<evidence type="ECO:0000313" key="2">
    <source>
        <dbReference type="EMBL" id="KAF4123074.1"/>
    </source>
</evidence>